<feature type="domain" description="RNA polymerase sigma-70 region 2" evidence="5">
    <location>
        <begin position="27"/>
        <end position="92"/>
    </location>
</feature>
<gene>
    <name evidence="7" type="ORF">SAMN05444682_103423</name>
</gene>
<dbReference type="InterPro" id="IPR013324">
    <property type="entry name" value="RNA_pol_sigma_r3/r4-like"/>
</dbReference>
<accession>A0A1I3HMD0</accession>
<dbReference type="InterPro" id="IPR013325">
    <property type="entry name" value="RNA_pol_sigma_r2"/>
</dbReference>
<dbReference type="EMBL" id="FOQO01000003">
    <property type="protein sequence ID" value="SFI36938.1"/>
    <property type="molecule type" value="Genomic_DNA"/>
</dbReference>
<dbReference type="RefSeq" id="WP_090626183.1">
    <property type="nucleotide sequence ID" value="NZ_FOQO01000003.1"/>
</dbReference>
<evidence type="ECO:0000259" key="5">
    <source>
        <dbReference type="Pfam" id="PF04542"/>
    </source>
</evidence>
<dbReference type="InterPro" id="IPR014284">
    <property type="entry name" value="RNA_pol_sigma-70_dom"/>
</dbReference>
<evidence type="ECO:0000256" key="2">
    <source>
        <dbReference type="ARBA" id="ARBA00023015"/>
    </source>
</evidence>
<dbReference type="SUPFAM" id="SSF88659">
    <property type="entry name" value="Sigma3 and sigma4 domains of RNA polymerase sigma factors"/>
    <property type="match status" value="1"/>
</dbReference>
<keyword evidence="3" id="KW-0731">Sigma factor</keyword>
<dbReference type="GO" id="GO:0003677">
    <property type="term" value="F:DNA binding"/>
    <property type="evidence" value="ECO:0007669"/>
    <property type="project" value="InterPro"/>
</dbReference>
<name>A0A1I3HMD0_9SPHI</name>
<proteinExistence type="inferred from homology"/>
<dbReference type="Pfam" id="PF04542">
    <property type="entry name" value="Sigma70_r2"/>
    <property type="match status" value="1"/>
</dbReference>
<evidence type="ECO:0000256" key="3">
    <source>
        <dbReference type="ARBA" id="ARBA00023082"/>
    </source>
</evidence>
<dbReference type="Proteomes" id="UP000198670">
    <property type="component" value="Unassembled WGS sequence"/>
</dbReference>
<dbReference type="CDD" id="cd06171">
    <property type="entry name" value="Sigma70_r4"/>
    <property type="match status" value="1"/>
</dbReference>
<dbReference type="OrthoDB" id="659569at2"/>
<sequence>MEGFRNYTDSALLELLKSGNSRAFDEIYHRYWPVMHRLVSRMLGDGDLANDAVQDVFVSFWERRSTLSDNLSLKHYFYAAARNQVLMRIRSSQIASRYLETLRNVLQSGTPAADESLLNAELVARFEAELQHLPPKMREAFELSRIAENSYKEIAEKMGISDNTVKHHISDALKILRKKLTTFIFLFL</sequence>
<comment type="similarity">
    <text evidence="1">Belongs to the sigma-70 factor family. ECF subfamily.</text>
</comment>
<reference evidence="7 8" key="1">
    <citation type="submission" date="2016-10" db="EMBL/GenBank/DDBJ databases">
        <authorList>
            <person name="de Groot N.N."/>
        </authorList>
    </citation>
    <scope>NUCLEOTIDE SEQUENCE [LARGE SCALE GENOMIC DNA]</scope>
    <source>
        <strain evidence="7 8">RK1</strain>
    </source>
</reference>
<evidence type="ECO:0000313" key="7">
    <source>
        <dbReference type="EMBL" id="SFI36938.1"/>
    </source>
</evidence>
<dbReference type="InterPro" id="IPR007627">
    <property type="entry name" value="RNA_pol_sigma70_r2"/>
</dbReference>
<organism evidence="7 8">
    <name type="scientific">Parapedobacter indicus</name>
    <dbReference type="NCBI Taxonomy" id="1477437"/>
    <lineage>
        <taxon>Bacteria</taxon>
        <taxon>Pseudomonadati</taxon>
        <taxon>Bacteroidota</taxon>
        <taxon>Sphingobacteriia</taxon>
        <taxon>Sphingobacteriales</taxon>
        <taxon>Sphingobacteriaceae</taxon>
        <taxon>Parapedobacter</taxon>
    </lineage>
</organism>
<evidence type="ECO:0000256" key="1">
    <source>
        <dbReference type="ARBA" id="ARBA00010641"/>
    </source>
</evidence>
<dbReference type="Pfam" id="PF08281">
    <property type="entry name" value="Sigma70_r4_2"/>
    <property type="match status" value="1"/>
</dbReference>
<dbReference type="PANTHER" id="PTHR43133:SF46">
    <property type="entry name" value="RNA POLYMERASE SIGMA-70 FACTOR ECF SUBFAMILY"/>
    <property type="match status" value="1"/>
</dbReference>
<evidence type="ECO:0000256" key="4">
    <source>
        <dbReference type="ARBA" id="ARBA00023163"/>
    </source>
</evidence>
<dbReference type="Gene3D" id="1.10.1740.10">
    <property type="match status" value="1"/>
</dbReference>
<keyword evidence="4" id="KW-0804">Transcription</keyword>
<dbReference type="InterPro" id="IPR036388">
    <property type="entry name" value="WH-like_DNA-bd_sf"/>
</dbReference>
<dbReference type="InterPro" id="IPR039425">
    <property type="entry name" value="RNA_pol_sigma-70-like"/>
</dbReference>
<evidence type="ECO:0000259" key="6">
    <source>
        <dbReference type="Pfam" id="PF08281"/>
    </source>
</evidence>
<dbReference type="AlphaFoldDB" id="A0A1I3HMD0"/>
<dbReference type="InterPro" id="IPR013249">
    <property type="entry name" value="RNA_pol_sigma70_r4_t2"/>
</dbReference>
<protein>
    <submittedName>
        <fullName evidence="7">RNA polymerase sigma-70 factor, ECF subfamily</fullName>
    </submittedName>
</protein>
<dbReference type="STRING" id="1477437.SAMN05444682_103423"/>
<evidence type="ECO:0000313" key="8">
    <source>
        <dbReference type="Proteomes" id="UP000198670"/>
    </source>
</evidence>
<keyword evidence="8" id="KW-1185">Reference proteome</keyword>
<dbReference type="NCBIfam" id="TIGR02985">
    <property type="entry name" value="Sig70_bacteroi1"/>
    <property type="match status" value="1"/>
</dbReference>
<dbReference type="InterPro" id="IPR014327">
    <property type="entry name" value="RNA_pol_sigma70_bacteroid"/>
</dbReference>
<dbReference type="NCBIfam" id="TIGR02937">
    <property type="entry name" value="sigma70-ECF"/>
    <property type="match status" value="1"/>
</dbReference>
<feature type="domain" description="RNA polymerase sigma factor 70 region 4 type 2" evidence="6">
    <location>
        <begin position="126"/>
        <end position="175"/>
    </location>
</feature>
<dbReference type="GO" id="GO:0016987">
    <property type="term" value="F:sigma factor activity"/>
    <property type="evidence" value="ECO:0007669"/>
    <property type="project" value="UniProtKB-KW"/>
</dbReference>
<dbReference type="PANTHER" id="PTHR43133">
    <property type="entry name" value="RNA POLYMERASE ECF-TYPE SIGMA FACTO"/>
    <property type="match status" value="1"/>
</dbReference>
<dbReference type="Gene3D" id="1.10.10.10">
    <property type="entry name" value="Winged helix-like DNA-binding domain superfamily/Winged helix DNA-binding domain"/>
    <property type="match status" value="1"/>
</dbReference>
<keyword evidence="2" id="KW-0805">Transcription regulation</keyword>
<dbReference type="SUPFAM" id="SSF88946">
    <property type="entry name" value="Sigma2 domain of RNA polymerase sigma factors"/>
    <property type="match status" value="1"/>
</dbReference>
<dbReference type="GO" id="GO:0006352">
    <property type="term" value="P:DNA-templated transcription initiation"/>
    <property type="evidence" value="ECO:0007669"/>
    <property type="project" value="InterPro"/>
</dbReference>